<evidence type="ECO:0000313" key="2">
    <source>
        <dbReference type="Proteomes" id="UP001328107"/>
    </source>
</evidence>
<dbReference type="EMBL" id="BTRK01000005">
    <property type="protein sequence ID" value="GMR51810.1"/>
    <property type="molecule type" value="Genomic_DNA"/>
</dbReference>
<feature type="non-terminal residue" evidence="1">
    <location>
        <position position="1"/>
    </location>
</feature>
<dbReference type="Proteomes" id="UP001328107">
    <property type="component" value="Unassembled WGS sequence"/>
</dbReference>
<dbReference type="InterPro" id="IPR011013">
    <property type="entry name" value="Gal_mutarotase_sf_dom"/>
</dbReference>
<organism evidence="1 2">
    <name type="scientific">Pristionchus mayeri</name>
    <dbReference type="NCBI Taxonomy" id="1317129"/>
    <lineage>
        <taxon>Eukaryota</taxon>
        <taxon>Metazoa</taxon>
        <taxon>Ecdysozoa</taxon>
        <taxon>Nematoda</taxon>
        <taxon>Chromadorea</taxon>
        <taxon>Rhabditida</taxon>
        <taxon>Rhabditina</taxon>
        <taxon>Diplogasteromorpha</taxon>
        <taxon>Diplogasteroidea</taxon>
        <taxon>Neodiplogasteridae</taxon>
        <taxon>Pristionchus</taxon>
    </lineage>
</organism>
<dbReference type="AlphaFoldDB" id="A0AAN5I574"/>
<dbReference type="SUPFAM" id="SSF74650">
    <property type="entry name" value="Galactose mutarotase-like"/>
    <property type="match status" value="1"/>
</dbReference>
<proteinExistence type="predicted"/>
<gene>
    <name evidence="1" type="ORF">PMAYCL1PPCAC_22005</name>
</gene>
<protein>
    <submittedName>
        <fullName evidence="1">Uncharacterized protein</fullName>
    </submittedName>
</protein>
<dbReference type="Gene3D" id="2.60.40.1760">
    <property type="entry name" value="glycosyl hydrolase (family 31)"/>
    <property type="match status" value="1"/>
</dbReference>
<dbReference type="PANTHER" id="PTHR22762:SF133">
    <property type="entry name" value="P-TYPE DOMAIN-CONTAINING PROTEIN"/>
    <property type="match status" value="1"/>
</dbReference>
<sequence length="81" mass="9034">LPRATQSTTEQLKVVVNDAVDPFSFSVQRANKETIFDTAPGGLIFSDKFIQLAVALPSANMYGWGENVHPELKLARLHWLH</sequence>
<dbReference type="GO" id="GO:0004558">
    <property type="term" value="F:alpha-1,4-glucosidase activity"/>
    <property type="evidence" value="ECO:0007669"/>
    <property type="project" value="TreeGrafter"/>
</dbReference>
<name>A0AAN5I574_9BILA</name>
<accession>A0AAN5I574</accession>
<dbReference type="GO" id="GO:0030246">
    <property type="term" value="F:carbohydrate binding"/>
    <property type="evidence" value="ECO:0007669"/>
    <property type="project" value="InterPro"/>
</dbReference>
<evidence type="ECO:0000313" key="1">
    <source>
        <dbReference type="EMBL" id="GMR51810.1"/>
    </source>
</evidence>
<dbReference type="PANTHER" id="PTHR22762">
    <property type="entry name" value="ALPHA-GLUCOSIDASE"/>
    <property type="match status" value="1"/>
</dbReference>
<reference evidence="2" key="1">
    <citation type="submission" date="2022-10" db="EMBL/GenBank/DDBJ databases">
        <title>Genome assembly of Pristionchus species.</title>
        <authorList>
            <person name="Yoshida K."/>
            <person name="Sommer R.J."/>
        </authorList>
    </citation>
    <scope>NUCLEOTIDE SEQUENCE [LARGE SCALE GENOMIC DNA]</scope>
    <source>
        <strain evidence="2">RS5460</strain>
    </source>
</reference>
<keyword evidence="2" id="KW-1185">Reference proteome</keyword>
<dbReference type="GO" id="GO:0005975">
    <property type="term" value="P:carbohydrate metabolic process"/>
    <property type="evidence" value="ECO:0007669"/>
    <property type="project" value="InterPro"/>
</dbReference>
<feature type="non-terminal residue" evidence="1">
    <location>
        <position position="81"/>
    </location>
</feature>
<comment type="caution">
    <text evidence="1">The sequence shown here is derived from an EMBL/GenBank/DDBJ whole genome shotgun (WGS) entry which is preliminary data.</text>
</comment>